<feature type="region of interest" description="Disordered" evidence="1">
    <location>
        <begin position="509"/>
        <end position="550"/>
    </location>
</feature>
<evidence type="ECO:0000313" key="2">
    <source>
        <dbReference type="EMBL" id="GME69129.1"/>
    </source>
</evidence>
<dbReference type="CDD" id="cd02537">
    <property type="entry name" value="GT8_Glycogenin"/>
    <property type="match status" value="1"/>
</dbReference>
<gene>
    <name evidence="2" type="ORF">Cboi02_000209700</name>
</gene>
<sequence length="619" mass="73108">MAGKNAYVTILLDNTYLPGSLALANSIKNTNSEIPIVLIISSNISNKIKFFLNNDSNCKKLFSQVIEISNETDLISTKSNDLQILNNYLQRPDLLSTLSKLLIWKLLIHYDTVIYLDSDTLVLDNIDHLFGNYKDITEYDIVAASDIGWPDCFNSGVFIFKPSVKIFDELITFYDNDAISSFDGADQGLLNEFFNLSSIANPVYNTHSTIKTRGNWIRLPIIYNIQQTNNYEYLPSLFRFKNDLKILHFIGKFNKPWLKNYETQNNSLFKFKDNKNFYSIWWQDFTGSLNDFNQIQKILQFSGLLPDVEDYQREQQKRELELKRQKEQQHQGQQVQQQQQDQHDEQQQVASKQENQIYSFYYKKPEFEITNVTDKGEAWRLHESKFVNEWNKQQEEEKQQQQQEQQQQNTNNTTHHEVVDPEQQRINEFDEYISNHPIFPWERYANRQKPTRVFPSYTSPVVDNNDNDNDETANSDAKLHKNIPFEIGFDSGYELEQFLENQKLQKQIQNDDDKDKELNSFTNPVLNTHDDDHDHDHHTHSEDEDRDKEEEINALKEDVDIQTQLELESDINDYTNDERIEDFEYTDIRGNIDDEDEERERVEEEIQRLADELADELET</sequence>
<dbReference type="Pfam" id="PF01501">
    <property type="entry name" value="Glyco_transf_8"/>
    <property type="match status" value="1"/>
</dbReference>
<name>A0A9W6SZ35_CANBO</name>
<protein>
    <submittedName>
        <fullName evidence="2">Unnamed protein product</fullName>
    </submittedName>
</protein>
<feature type="region of interest" description="Disordered" evidence="1">
    <location>
        <begin position="585"/>
        <end position="619"/>
    </location>
</feature>
<dbReference type="InterPro" id="IPR050587">
    <property type="entry name" value="GNT1/Glycosyltrans_8"/>
</dbReference>
<dbReference type="AlphaFoldDB" id="A0A9W6SZ35"/>
<dbReference type="Gene3D" id="3.90.550.10">
    <property type="entry name" value="Spore Coat Polysaccharide Biosynthesis Protein SpsA, Chain A"/>
    <property type="match status" value="1"/>
</dbReference>
<feature type="compositionally biased region" description="Basic and acidic residues" evidence="1">
    <location>
        <begin position="528"/>
        <end position="550"/>
    </location>
</feature>
<feature type="compositionally biased region" description="Low complexity" evidence="1">
    <location>
        <begin position="330"/>
        <end position="340"/>
    </location>
</feature>
<feature type="region of interest" description="Disordered" evidence="1">
    <location>
        <begin position="316"/>
        <end position="350"/>
    </location>
</feature>
<feature type="region of interest" description="Disordered" evidence="1">
    <location>
        <begin position="391"/>
        <end position="420"/>
    </location>
</feature>
<proteinExistence type="predicted"/>
<feature type="compositionally biased region" description="Basic and acidic residues" evidence="1">
    <location>
        <begin position="599"/>
        <end position="611"/>
    </location>
</feature>
<keyword evidence="3" id="KW-1185">Reference proteome</keyword>
<accession>A0A9W6SZ35</accession>
<dbReference type="GO" id="GO:0016757">
    <property type="term" value="F:glycosyltransferase activity"/>
    <property type="evidence" value="ECO:0007669"/>
    <property type="project" value="InterPro"/>
</dbReference>
<dbReference type="InterPro" id="IPR002495">
    <property type="entry name" value="Glyco_trans_8"/>
</dbReference>
<organism evidence="2 3">
    <name type="scientific">Candida boidinii</name>
    <name type="common">Yeast</name>
    <dbReference type="NCBI Taxonomy" id="5477"/>
    <lineage>
        <taxon>Eukaryota</taxon>
        <taxon>Fungi</taxon>
        <taxon>Dikarya</taxon>
        <taxon>Ascomycota</taxon>
        <taxon>Saccharomycotina</taxon>
        <taxon>Pichiomycetes</taxon>
        <taxon>Pichiales</taxon>
        <taxon>Pichiaceae</taxon>
        <taxon>Ogataea</taxon>
        <taxon>Ogataea/Candida clade</taxon>
    </lineage>
</organism>
<evidence type="ECO:0000313" key="3">
    <source>
        <dbReference type="Proteomes" id="UP001165120"/>
    </source>
</evidence>
<dbReference type="EMBL" id="BSXN01000587">
    <property type="protein sequence ID" value="GME69129.1"/>
    <property type="molecule type" value="Genomic_DNA"/>
</dbReference>
<dbReference type="SUPFAM" id="SSF53448">
    <property type="entry name" value="Nucleotide-diphospho-sugar transferases"/>
    <property type="match status" value="1"/>
</dbReference>
<feature type="compositionally biased region" description="Basic and acidic residues" evidence="1">
    <location>
        <begin position="316"/>
        <end position="329"/>
    </location>
</feature>
<reference evidence="2" key="1">
    <citation type="submission" date="2023-04" db="EMBL/GenBank/DDBJ databases">
        <title>Candida boidinii NBRC 10035.</title>
        <authorList>
            <person name="Ichikawa N."/>
            <person name="Sato H."/>
            <person name="Tonouchi N."/>
        </authorList>
    </citation>
    <scope>NUCLEOTIDE SEQUENCE</scope>
    <source>
        <strain evidence="2">NBRC 10035</strain>
    </source>
</reference>
<dbReference type="InterPro" id="IPR029044">
    <property type="entry name" value="Nucleotide-diphossugar_trans"/>
</dbReference>
<dbReference type="Proteomes" id="UP001165120">
    <property type="component" value="Unassembled WGS sequence"/>
</dbReference>
<comment type="caution">
    <text evidence="2">The sequence shown here is derived from an EMBL/GenBank/DDBJ whole genome shotgun (WGS) entry which is preliminary data.</text>
</comment>
<dbReference type="PANTHER" id="PTHR11183">
    <property type="entry name" value="GLYCOGENIN SUBFAMILY MEMBER"/>
    <property type="match status" value="1"/>
</dbReference>
<feature type="compositionally biased region" description="Basic and acidic residues" evidence="1">
    <location>
        <begin position="509"/>
        <end position="518"/>
    </location>
</feature>
<evidence type="ECO:0000256" key="1">
    <source>
        <dbReference type="SAM" id="MobiDB-lite"/>
    </source>
</evidence>